<dbReference type="GO" id="GO:0035770">
    <property type="term" value="C:ribonucleoprotein granule"/>
    <property type="evidence" value="ECO:0007669"/>
    <property type="project" value="TreeGrafter"/>
</dbReference>
<gene>
    <name evidence="1" type="ORF">SNEC2469_LOCUS23519</name>
</gene>
<dbReference type="InterPro" id="IPR050870">
    <property type="entry name" value="FAST_kinase"/>
</dbReference>
<dbReference type="GO" id="GO:0005759">
    <property type="term" value="C:mitochondrial matrix"/>
    <property type="evidence" value="ECO:0007669"/>
    <property type="project" value="TreeGrafter"/>
</dbReference>
<comment type="caution">
    <text evidence="1">The sequence shown here is derived from an EMBL/GenBank/DDBJ whole genome shotgun (WGS) entry which is preliminary data.</text>
</comment>
<protein>
    <submittedName>
        <fullName evidence="1">Uncharacterized protein</fullName>
    </submittedName>
</protein>
<dbReference type="Proteomes" id="UP000601435">
    <property type="component" value="Unassembled WGS sequence"/>
</dbReference>
<dbReference type="GO" id="GO:0003723">
    <property type="term" value="F:RNA binding"/>
    <property type="evidence" value="ECO:0007669"/>
    <property type="project" value="TreeGrafter"/>
</dbReference>
<sequence>MPATGARTRLVVTEPDAQQLSNTLRALGRLSFSGHLTIDAAAHQVQSAHSLFGPQETSNRTRTPTSSVLLDLALLEGLADQAIRMAPHFDPQGLAMVAWSFATCELRDLPLFDTTGEHVLSIIHELDPQFTAISCASATELGPQSPSNLARALGRPELRGSPVLDATAATVLDRSSECSPLNSSNLAWGFGTLRDAPGSLLTALGRESTGKLPEPSGQQLANMVWGFAWLSFLDASWMEAHSRFARPLLPEHTPQGLCNTARKPAKLVAFGEALMMSACHEAQKRFHVSQPQNFSNFV</sequence>
<dbReference type="AlphaFoldDB" id="A0A812YVK8"/>
<organism evidence="1 2">
    <name type="scientific">Symbiodinium necroappetens</name>
    <dbReference type="NCBI Taxonomy" id="1628268"/>
    <lineage>
        <taxon>Eukaryota</taxon>
        <taxon>Sar</taxon>
        <taxon>Alveolata</taxon>
        <taxon>Dinophyceae</taxon>
        <taxon>Suessiales</taxon>
        <taxon>Symbiodiniaceae</taxon>
        <taxon>Symbiodinium</taxon>
    </lineage>
</organism>
<name>A0A812YVK8_9DINO</name>
<evidence type="ECO:0000313" key="2">
    <source>
        <dbReference type="Proteomes" id="UP000601435"/>
    </source>
</evidence>
<evidence type="ECO:0000313" key="1">
    <source>
        <dbReference type="EMBL" id="CAE7798215.1"/>
    </source>
</evidence>
<keyword evidence="2" id="KW-1185">Reference proteome</keyword>
<dbReference type="EMBL" id="CAJNJA010043968">
    <property type="protein sequence ID" value="CAE7798215.1"/>
    <property type="molecule type" value="Genomic_DNA"/>
</dbReference>
<reference evidence="1" key="1">
    <citation type="submission" date="2021-02" db="EMBL/GenBank/DDBJ databases">
        <authorList>
            <person name="Dougan E. K."/>
            <person name="Rhodes N."/>
            <person name="Thang M."/>
            <person name="Chan C."/>
        </authorList>
    </citation>
    <scope>NUCLEOTIDE SEQUENCE</scope>
</reference>
<dbReference type="GO" id="GO:0044528">
    <property type="term" value="P:regulation of mitochondrial mRNA stability"/>
    <property type="evidence" value="ECO:0007669"/>
    <property type="project" value="TreeGrafter"/>
</dbReference>
<dbReference type="PANTHER" id="PTHR21228">
    <property type="entry name" value="FAST LEU-RICH DOMAIN-CONTAINING"/>
    <property type="match status" value="1"/>
</dbReference>
<proteinExistence type="predicted"/>
<dbReference type="GO" id="GO:0000963">
    <property type="term" value="P:mitochondrial RNA processing"/>
    <property type="evidence" value="ECO:0007669"/>
    <property type="project" value="TreeGrafter"/>
</dbReference>
<dbReference type="OrthoDB" id="10360078at2759"/>
<dbReference type="PANTHER" id="PTHR21228:SF40">
    <property type="entry name" value="LD45607P"/>
    <property type="match status" value="1"/>
</dbReference>
<accession>A0A812YVK8</accession>